<feature type="compositionally biased region" description="Basic and acidic residues" evidence="1">
    <location>
        <begin position="97"/>
        <end position="112"/>
    </location>
</feature>
<feature type="compositionally biased region" description="Low complexity" evidence="1">
    <location>
        <begin position="356"/>
        <end position="369"/>
    </location>
</feature>
<feature type="compositionally biased region" description="Polar residues" evidence="1">
    <location>
        <begin position="122"/>
        <end position="145"/>
    </location>
</feature>
<dbReference type="Proteomes" id="UP000094043">
    <property type="component" value="Chromosome 2"/>
</dbReference>
<proteinExistence type="predicted"/>
<accession>A0A1E3ITG1</accession>
<dbReference type="AlphaFoldDB" id="A0A1E3ITG1"/>
<name>A0A1E3ITG1_9TREE</name>
<sequence>MAAPAGVDHQEWLEFQKFQEFKRYQAAKATQKVQAAESSPARLVDISTDLAAVSIGDSIGSAPPVTRGLQDDEGWEGSSKSMSDSGPVPVQKTDNATNDKPKKAKPAGRDTPDTPLDDSVHGLNTSDKLLAQSEIQFRAESQLNTKPKEPSEPKKAAYIPWEGGVVYSSDAPTLDAKSYFQSLRTRGYGRKSGGRNNKPEAGKSKSGRHNQEGQDSLEHSTEFGAVPSPAAANVSGIAGWDEPTSPSGNKDTVGWSEPEFFNNNGGWEGSEPIPAFTLAASKSRIETDADGWGESQPADNAGGWGEMPSASHQPQQPQQPAAVHGISSNPLTPSIHPDRLRMLGNGSKGVFGITKSAPISAPSSSPLASGKNWTSVNMSSDSGWSSGRVKRSHRVADSSNAEPSAFPQLGSVAHAAPSSGPGTSRASKHRHQPNQTKALRGLQKPDTKPQDEVPHQQTTFNSNQFIDTKQRNKGWKSKVEKAPVTAEPSMVSAGSDNGWISTTDNGWGNSVNVGTSVDTGGW</sequence>
<feature type="compositionally biased region" description="Basic and acidic residues" evidence="1">
    <location>
        <begin position="146"/>
        <end position="155"/>
    </location>
</feature>
<feature type="compositionally biased region" description="Polar residues" evidence="1">
    <location>
        <begin position="455"/>
        <end position="467"/>
    </location>
</feature>
<reference evidence="2" key="3">
    <citation type="submission" date="2024-01" db="EMBL/GenBank/DDBJ databases">
        <authorList>
            <person name="Coelho M.A."/>
            <person name="David-Palma M."/>
            <person name="Shea T."/>
            <person name="Sun S."/>
            <person name="Cuomo C.A."/>
            <person name="Heitman J."/>
        </authorList>
    </citation>
    <scope>NUCLEOTIDE SEQUENCE</scope>
    <source>
        <strain evidence="2">CBS 7841</strain>
    </source>
</reference>
<feature type="compositionally biased region" description="Polar residues" evidence="1">
    <location>
        <begin position="492"/>
        <end position="522"/>
    </location>
</feature>
<evidence type="ECO:0000313" key="3">
    <source>
        <dbReference type="Proteomes" id="UP000094043"/>
    </source>
</evidence>
<dbReference type="VEuPathDB" id="FungiDB:L203_01151"/>
<keyword evidence="3" id="KW-1185">Reference proteome</keyword>
<feature type="compositionally biased region" description="Basic and acidic residues" evidence="1">
    <location>
        <begin position="443"/>
        <end position="454"/>
    </location>
</feature>
<dbReference type="RefSeq" id="XP_066067026.1">
    <property type="nucleotide sequence ID" value="XM_066210929.1"/>
</dbReference>
<organism evidence="2 3">
    <name type="scientific">Cryptococcus depauperatus CBS 7841</name>
    <dbReference type="NCBI Taxonomy" id="1295531"/>
    <lineage>
        <taxon>Eukaryota</taxon>
        <taxon>Fungi</taxon>
        <taxon>Dikarya</taxon>
        <taxon>Basidiomycota</taxon>
        <taxon>Agaricomycotina</taxon>
        <taxon>Tremellomycetes</taxon>
        <taxon>Tremellales</taxon>
        <taxon>Cryptococcaceae</taxon>
        <taxon>Cryptococcus</taxon>
    </lineage>
</organism>
<evidence type="ECO:0000313" key="2">
    <source>
        <dbReference type="EMBL" id="WVN86326.1"/>
    </source>
</evidence>
<reference evidence="2" key="1">
    <citation type="submission" date="2016-06" db="EMBL/GenBank/DDBJ databases">
        <authorList>
            <person name="Cuomo C."/>
            <person name="Litvintseva A."/>
            <person name="Heitman J."/>
            <person name="Chen Y."/>
            <person name="Sun S."/>
            <person name="Springer D."/>
            <person name="Dromer F."/>
            <person name="Young S."/>
            <person name="Zeng Q."/>
            <person name="Chapman S."/>
            <person name="Gujja S."/>
            <person name="Saif S."/>
            <person name="Birren B."/>
        </authorList>
    </citation>
    <scope>NUCLEOTIDE SEQUENCE</scope>
    <source>
        <strain evidence="2">CBS 7841</strain>
    </source>
</reference>
<feature type="region of interest" description="Disordered" evidence="1">
    <location>
        <begin position="56"/>
        <end position="522"/>
    </location>
</feature>
<reference evidence="2" key="2">
    <citation type="journal article" date="2022" name="Elife">
        <title>Obligate sexual reproduction of a homothallic fungus closely related to the Cryptococcus pathogenic species complex.</title>
        <authorList>
            <person name="Passer A.R."/>
            <person name="Clancey S.A."/>
            <person name="Shea T."/>
            <person name="David-Palma M."/>
            <person name="Averette A.F."/>
            <person name="Boekhout T."/>
            <person name="Porcel B.M."/>
            <person name="Nowrousian M."/>
            <person name="Cuomo C.A."/>
            <person name="Sun S."/>
            <person name="Heitman J."/>
            <person name="Coelho M.A."/>
        </authorList>
    </citation>
    <scope>NUCLEOTIDE SEQUENCE</scope>
    <source>
        <strain evidence="2">CBS 7841</strain>
    </source>
</reference>
<dbReference type="GeneID" id="91085702"/>
<dbReference type="KEGG" id="cdep:91085702"/>
<evidence type="ECO:0000256" key="1">
    <source>
        <dbReference type="SAM" id="MobiDB-lite"/>
    </source>
</evidence>
<dbReference type="EMBL" id="CP143785">
    <property type="protein sequence ID" value="WVN86326.1"/>
    <property type="molecule type" value="Genomic_DNA"/>
</dbReference>
<gene>
    <name evidence="2" type="ORF">L203_101489</name>
</gene>
<feature type="compositionally biased region" description="Basic and acidic residues" evidence="1">
    <location>
        <begin position="197"/>
        <end position="221"/>
    </location>
</feature>
<dbReference type="OrthoDB" id="2575096at2759"/>
<protein>
    <submittedName>
        <fullName evidence="2">Uncharacterized protein</fullName>
    </submittedName>
</protein>
<feature type="compositionally biased region" description="Polar residues" evidence="1">
    <location>
        <begin position="371"/>
        <end position="385"/>
    </location>
</feature>